<dbReference type="Proteomes" id="UP001196870">
    <property type="component" value="Unassembled WGS sequence"/>
</dbReference>
<evidence type="ECO:0000256" key="1">
    <source>
        <dbReference type="ARBA" id="ARBA00022946"/>
    </source>
</evidence>
<accession>A0ABS5F575</accession>
<evidence type="ECO:0000259" key="2">
    <source>
        <dbReference type="Pfam" id="PF25455"/>
    </source>
</evidence>
<dbReference type="SUPFAM" id="SSF103025">
    <property type="entry name" value="Folate-binding domain"/>
    <property type="match status" value="1"/>
</dbReference>
<dbReference type="RefSeq" id="WP_211855391.1">
    <property type="nucleotide sequence ID" value="NZ_JAAGBB010000038.1"/>
</dbReference>
<feature type="domain" description="CAF17 C-terminal" evidence="2">
    <location>
        <begin position="198"/>
        <end position="266"/>
    </location>
</feature>
<dbReference type="PANTHER" id="PTHR22602:SF0">
    <property type="entry name" value="TRANSFERASE CAF17, MITOCHONDRIAL-RELATED"/>
    <property type="match status" value="1"/>
</dbReference>
<dbReference type="InterPro" id="IPR045179">
    <property type="entry name" value="YgfZ/GcvT"/>
</dbReference>
<dbReference type="NCBIfam" id="TIGR03317">
    <property type="entry name" value="ygfZ_signature"/>
    <property type="match status" value="1"/>
</dbReference>
<evidence type="ECO:0000313" key="3">
    <source>
        <dbReference type="EMBL" id="MBR0667613.1"/>
    </source>
</evidence>
<keyword evidence="1" id="KW-0809">Transit peptide</keyword>
<dbReference type="Pfam" id="PF25455">
    <property type="entry name" value="Beta-barrel_CAF17_C"/>
    <property type="match status" value="1"/>
</dbReference>
<evidence type="ECO:0000313" key="4">
    <source>
        <dbReference type="Proteomes" id="UP001196870"/>
    </source>
</evidence>
<reference evidence="4" key="1">
    <citation type="journal article" date="2021" name="Syst. Appl. Microbiol.">
        <title>Roseomonas hellenica sp. nov., isolated from roots of wild-growing Alkanna tinctoria.</title>
        <authorList>
            <person name="Rat A."/>
            <person name="Naranjo H.D."/>
            <person name="Lebbe L."/>
            <person name="Cnockaert M."/>
            <person name="Krigas N."/>
            <person name="Grigoriadou K."/>
            <person name="Maloupa E."/>
            <person name="Willems A."/>
        </authorList>
    </citation>
    <scope>NUCLEOTIDE SEQUENCE [LARGE SCALE GENOMIC DNA]</scope>
    <source>
        <strain evidence="4">LMG 31523</strain>
    </source>
</reference>
<comment type="caution">
    <text evidence="3">The sequence shown here is derived from an EMBL/GenBank/DDBJ whole genome shotgun (WGS) entry which is preliminary data.</text>
</comment>
<dbReference type="InterPro" id="IPR017703">
    <property type="entry name" value="YgfZ/GCV_T_CS"/>
</dbReference>
<name>A0ABS5F575_9PROT</name>
<gene>
    <name evidence="3" type="ORF">GXW71_24870</name>
</gene>
<dbReference type="InterPro" id="IPR027266">
    <property type="entry name" value="TrmE/GcvT-like"/>
</dbReference>
<dbReference type="InterPro" id="IPR057460">
    <property type="entry name" value="CAF17_C"/>
</dbReference>
<organism evidence="3 4">
    <name type="scientific">Plastoroseomonas hellenica</name>
    <dbReference type="NCBI Taxonomy" id="2687306"/>
    <lineage>
        <taxon>Bacteria</taxon>
        <taxon>Pseudomonadati</taxon>
        <taxon>Pseudomonadota</taxon>
        <taxon>Alphaproteobacteria</taxon>
        <taxon>Acetobacterales</taxon>
        <taxon>Acetobacteraceae</taxon>
        <taxon>Plastoroseomonas</taxon>
    </lineage>
</organism>
<sequence length="277" mass="29234">MPIARLPARAVVELSGEDRVGFLQGLVSNDVALAEPGRAVFAALLTPQGKWLADFFILAEGERLLLETEAAGAAAVAQRLSRFRLRSKVALRVADEFAVHVVWGGAAPPEGAIAAPDPRLAEAGFRVLATAPIAADATAEDWDRHRLALGLPEAADLEPEGTILLEAGFDELSGISWTKGCYMGQELTARTRYRGLLKRRILPVRVEGALPAPGTPVTDAAGAAQGELRSGRDGRAMALLRLAALDGRPLTAGEARIAPDVPDWVKLPEPKPAPAGE</sequence>
<dbReference type="Gene3D" id="3.30.1360.120">
    <property type="entry name" value="Probable tRNA modification gtpase trme, domain 1"/>
    <property type="match status" value="1"/>
</dbReference>
<protein>
    <submittedName>
        <fullName evidence="3">Folate-binding protein YgfZ</fullName>
    </submittedName>
</protein>
<proteinExistence type="predicted"/>
<keyword evidence="4" id="KW-1185">Reference proteome</keyword>
<dbReference type="EMBL" id="JAAGBB010000038">
    <property type="protein sequence ID" value="MBR0667613.1"/>
    <property type="molecule type" value="Genomic_DNA"/>
</dbReference>
<dbReference type="Gene3D" id="2.40.30.160">
    <property type="match status" value="1"/>
</dbReference>
<dbReference type="PANTHER" id="PTHR22602">
    <property type="entry name" value="TRANSFERASE CAF17, MITOCHONDRIAL-RELATED"/>
    <property type="match status" value="1"/>
</dbReference>